<keyword evidence="5" id="KW-1185">Reference proteome</keyword>
<dbReference type="SMART" id="SM00717">
    <property type="entry name" value="SANT"/>
    <property type="match status" value="2"/>
</dbReference>
<comment type="subcellular location">
    <subcellularLocation>
        <location evidence="1">Nucleus</location>
    </subcellularLocation>
</comment>
<dbReference type="CDD" id="cd06257">
    <property type="entry name" value="DnaJ"/>
    <property type="match status" value="1"/>
</dbReference>
<evidence type="ECO:0000313" key="6">
    <source>
        <dbReference type="WBParaSite" id="ACRNAN_scaffold6661.g24237.t1"/>
    </source>
</evidence>
<dbReference type="GO" id="GO:0051083">
    <property type="term" value="P:'de novo' cotranslational protein folding"/>
    <property type="evidence" value="ECO:0007669"/>
    <property type="project" value="InterPro"/>
</dbReference>
<reference evidence="6" key="1">
    <citation type="submission" date="2022-11" db="UniProtKB">
        <authorList>
            <consortium name="WormBaseParasite"/>
        </authorList>
    </citation>
    <scope>IDENTIFICATION</scope>
</reference>
<evidence type="ECO:0000256" key="2">
    <source>
        <dbReference type="SAM" id="MobiDB-lite"/>
    </source>
</evidence>
<evidence type="ECO:0000256" key="1">
    <source>
        <dbReference type="ARBA" id="ARBA00004123"/>
    </source>
</evidence>
<dbReference type="GO" id="GO:0005829">
    <property type="term" value="C:cytosol"/>
    <property type="evidence" value="ECO:0007669"/>
    <property type="project" value="TreeGrafter"/>
</dbReference>
<feature type="domain" description="J" evidence="3">
    <location>
        <begin position="24"/>
        <end position="97"/>
    </location>
</feature>
<dbReference type="Gene3D" id="1.10.287.110">
    <property type="entry name" value="DnaJ domain"/>
    <property type="match status" value="1"/>
</dbReference>
<dbReference type="InterPro" id="IPR001623">
    <property type="entry name" value="DnaJ_domain"/>
</dbReference>
<dbReference type="PROSITE" id="PS50090">
    <property type="entry name" value="MYB_LIKE"/>
    <property type="match status" value="1"/>
</dbReference>
<organism evidence="5 6">
    <name type="scientific">Acrobeloides nanus</name>
    <dbReference type="NCBI Taxonomy" id="290746"/>
    <lineage>
        <taxon>Eukaryota</taxon>
        <taxon>Metazoa</taxon>
        <taxon>Ecdysozoa</taxon>
        <taxon>Nematoda</taxon>
        <taxon>Chromadorea</taxon>
        <taxon>Rhabditida</taxon>
        <taxon>Tylenchina</taxon>
        <taxon>Cephalobomorpha</taxon>
        <taxon>Cephaloboidea</taxon>
        <taxon>Cephalobidae</taxon>
        <taxon>Acrobeloides</taxon>
    </lineage>
</organism>
<dbReference type="Pfam" id="PF00249">
    <property type="entry name" value="Myb_DNA-binding"/>
    <property type="match status" value="1"/>
</dbReference>
<dbReference type="GO" id="GO:0043022">
    <property type="term" value="F:ribosome binding"/>
    <property type="evidence" value="ECO:0007669"/>
    <property type="project" value="InterPro"/>
</dbReference>
<feature type="region of interest" description="Disordered" evidence="2">
    <location>
        <begin position="412"/>
        <end position="459"/>
    </location>
</feature>
<dbReference type="SMART" id="SM00271">
    <property type="entry name" value="DnaJ"/>
    <property type="match status" value="1"/>
</dbReference>
<dbReference type="InterPro" id="IPR054076">
    <property type="entry name" value="ZUO1-like_ZHD"/>
</dbReference>
<feature type="region of interest" description="Disordered" evidence="2">
    <location>
        <begin position="220"/>
        <end position="256"/>
    </location>
</feature>
<dbReference type="PANTHER" id="PTHR43999:SF1">
    <property type="entry name" value="DNAJ HOMOLOG SUBFAMILY C MEMBER 2"/>
    <property type="match status" value="1"/>
</dbReference>
<dbReference type="GO" id="GO:0005634">
    <property type="term" value="C:nucleus"/>
    <property type="evidence" value="ECO:0007669"/>
    <property type="project" value="UniProtKB-SubCell"/>
</dbReference>
<dbReference type="SUPFAM" id="SSF46565">
    <property type="entry name" value="Chaperone J-domain"/>
    <property type="match status" value="1"/>
</dbReference>
<feature type="compositionally biased region" description="Polar residues" evidence="2">
    <location>
        <begin position="420"/>
        <end position="445"/>
    </location>
</feature>
<dbReference type="Proteomes" id="UP000887540">
    <property type="component" value="Unplaced"/>
</dbReference>
<name>A0A914E9F8_9BILA</name>
<dbReference type="InterPro" id="IPR036869">
    <property type="entry name" value="J_dom_sf"/>
</dbReference>
<dbReference type="Pfam" id="PF21884">
    <property type="entry name" value="ZUO1-like_ZHD"/>
    <property type="match status" value="1"/>
</dbReference>
<dbReference type="AlphaFoldDB" id="A0A914E9F8"/>
<evidence type="ECO:0000259" key="4">
    <source>
        <dbReference type="PROSITE" id="PS50090"/>
    </source>
</evidence>
<dbReference type="Gene3D" id="1.10.10.60">
    <property type="entry name" value="Homeodomain-like"/>
    <property type="match status" value="2"/>
</dbReference>
<feature type="domain" description="Myb-like" evidence="4">
    <location>
        <begin position="429"/>
        <end position="483"/>
    </location>
</feature>
<dbReference type="PANTHER" id="PTHR43999">
    <property type="entry name" value="DNAJ HOMOLOG SUBFAMILY C MEMBER 2"/>
    <property type="match status" value="1"/>
</dbReference>
<dbReference type="GO" id="GO:0006450">
    <property type="term" value="P:regulation of translational fidelity"/>
    <property type="evidence" value="ECO:0007669"/>
    <property type="project" value="InterPro"/>
</dbReference>
<dbReference type="CDD" id="cd00167">
    <property type="entry name" value="SANT"/>
    <property type="match status" value="1"/>
</dbReference>
<dbReference type="SUPFAM" id="SSF46689">
    <property type="entry name" value="Homeodomain-like"/>
    <property type="match status" value="1"/>
</dbReference>
<sequence>MDKDDEKYYKYVSRLDHNDFKDQDHYKVIGLSKLRYKATMAQIKTAYRQKVLKYHPDKGKMHGPDKKKSEAIFGCIQKAYEQLGMCEEKRRSYDSVDSTIDDSIPESSNINKSNFIELLAPVFERNSRFSTVQPVPELGDMNADRDHVERFYDFWFNWSSWREFSYLDEEDKTKGEDRWERREIEKNNKVEREKRRKKEAKRISSLVELAYEKDPRIKAFKEADKRKKSEEKERRRREKEEREAKQRELEAEEERLREEERRKAEEVAKLEAQAKQQQKKSLQAARRKLREVAKASNYWSEDHNKQLVLMEHIERICLACETDEIVDVNQQLEGVGGYDDALVLLSKMLLIKATNLFPPGSVQRWQQVAKYIEDHSPANVKPKSEKDVIKQVKALKTMELTASSVATNEVITKENKENVNGKSTTEMDSSQVDADDWSSTQQKQLESALRSIPSSDSDRWEKIADAVEGKNKKQCIQRYKKLAQMVKESKKS</sequence>
<evidence type="ECO:0000259" key="3">
    <source>
        <dbReference type="PROSITE" id="PS50076"/>
    </source>
</evidence>
<protein>
    <submittedName>
        <fullName evidence="6">DnaJ homolog subfamily C member 2</fullName>
    </submittedName>
</protein>
<proteinExistence type="predicted"/>
<dbReference type="PROSITE" id="PS50076">
    <property type="entry name" value="DNAJ_2"/>
    <property type="match status" value="1"/>
</dbReference>
<accession>A0A914E9F8</accession>
<dbReference type="InterPro" id="IPR001005">
    <property type="entry name" value="SANT/Myb"/>
</dbReference>
<evidence type="ECO:0000313" key="5">
    <source>
        <dbReference type="Proteomes" id="UP000887540"/>
    </source>
</evidence>
<dbReference type="InterPro" id="IPR044634">
    <property type="entry name" value="Zuotin/DnaJC2"/>
</dbReference>
<dbReference type="WBParaSite" id="ACRNAN_scaffold6661.g24237.t1">
    <property type="protein sequence ID" value="ACRNAN_scaffold6661.g24237.t1"/>
    <property type="gene ID" value="ACRNAN_scaffold6661.g24237"/>
</dbReference>
<dbReference type="Pfam" id="PF00226">
    <property type="entry name" value="DnaJ"/>
    <property type="match status" value="1"/>
</dbReference>
<dbReference type="InterPro" id="IPR009057">
    <property type="entry name" value="Homeodomain-like_sf"/>
</dbReference>
<dbReference type="GO" id="GO:0030544">
    <property type="term" value="F:Hsp70 protein binding"/>
    <property type="evidence" value="ECO:0007669"/>
    <property type="project" value="InterPro"/>
</dbReference>